<evidence type="ECO:0000256" key="2">
    <source>
        <dbReference type="ARBA" id="ARBA00006156"/>
    </source>
</evidence>
<evidence type="ECO:0000256" key="5">
    <source>
        <dbReference type="ARBA" id="ARBA00022989"/>
    </source>
</evidence>
<keyword evidence="8" id="KW-0282">Flagellum</keyword>
<comment type="similarity">
    <text evidence="2">Belongs to the FliQ/MopD/SpaQ family.</text>
</comment>
<evidence type="ECO:0000313" key="8">
    <source>
        <dbReference type="EMBL" id="TWU02178.1"/>
    </source>
</evidence>
<evidence type="ECO:0000256" key="4">
    <source>
        <dbReference type="ARBA" id="ARBA00022692"/>
    </source>
</evidence>
<dbReference type="EMBL" id="SJPN01000004">
    <property type="protein sequence ID" value="TWU02178.1"/>
    <property type="molecule type" value="Genomic_DNA"/>
</dbReference>
<comment type="caution">
    <text evidence="8">The sequence shown here is derived from an EMBL/GenBank/DDBJ whole genome shotgun (WGS) entry which is preliminary data.</text>
</comment>
<dbReference type="Proteomes" id="UP000320176">
    <property type="component" value="Unassembled WGS sequence"/>
</dbReference>
<sequence length="89" mass="9801">MELVDVVALGQDFFLMALLLCAPVVGVSLVIGLVVSIGQTVTSVQEQTLSFAPRIVAVAFVMMLMANWYLTTLQNYTLNVFANMIEFLR</sequence>
<keyword evidence="8" id="KW-0966">Cell projection</keyword>
<dbReference type="PANTHER" id="PTHR34040:SF2">
    <property type="entry name" value="FLAGELLAR BIOSYNTHETIC PROTEIN FLIQ"/>
    <property type="match status" value="1"/>
</dbReference>
<dbReference type="PANTHER" id="PTHR34040">
    <property type="entry name" value="FLAGELLAR BIOSYNTHETIC PROTEIN FLIQ"/>
    <property type="match status" value="1"/>
</dbReference>
<keyword evidence="4 7" id="KW-0812">Transmembrane</keyword>
<feature type="transmembrane region" description="Helical" evidence="7">
    <location>
        <begin position="13"/>
        <end position="37"/>
    </location>
</feature>
<evidence type="ECO:0000256" key="3">
    <source>
        <dbReference type="ARBA" id="ARBA00022475"/>
    </source>
</evidence>
<keyword evidence="6 7" id="KW-0472">Membrane</keyword>
<feature type="transmembrane region" description="Helical" evidence="7">
    <location>
        <begin position="49"/>
        <end position="70"/>
    </location>
</feature>
<keyword evidence="3" id="KW-1003">Cell membrane</keyword>
<accession>A0A5C6ARI8</accession>
<gene>
    <name evidence="8" type="primary">fliQ_1</name>
    <name evidence="8" type="ORF">Pla52n_32270</name>
</gene>
<name>A0A5C6ARI8_9BACT</name>
<dbReference type="PIRSF" id="PIRSF004669">
    <property type="entry name" value="FliQ"/>
    <property type="match status" value="1"/>
</dbReference>
<dbReference type="GO" id="GO:0009306">
    <property type="term" value="P:protein secretion"/>
    <property type="evidence" value="ECO:0007669"/>
    <property type="project" value="InterPro"/>
</dbReference>
<dbReference type="Pfam" id="PF01313">
    <property type="entry name" value="Bac_export_3"/>
    <property type="match status" value="1"/>
</dbReference>
<proteinExistence type="inferred from homology"/>
<keyword evidence="9" id="KW-1185">Reference proteome</keyword>
<organism evidence="8 9">
    <name type="scientific">Stieleria varia</name>
    <dbReference type="NCBI Taxonomy" id="2528005"/>
    <lineage>
        <taxon>Bacteria</taxon>
        <taxon>Pseudomonadati</taxon>
        <taxon>Planctomycetota</taxon>
        <taxon>Planctomycetia</taxon>
        <taxon>Pirellulales</taxon>
        <taxon>Pirellulaceae</taxon>
        <taxon>Stieleria</taxon>
    </lineage>
</organism>
<dbReference type="AlphaFoldDB" id="A0A5C6ARI8"/>
<reference evidence="8 9" key="1">
    <citation type="submission" date="2019-02" db="EMBL/GenBank/DDBJ databases">
        <title>Deep-cultivation of Planctomycetes and their phenomic and genomic characterization uncovers novel biology.</title>
        <authorList>
            <person name="Wiegand S."/>
            <person name="Jogler M."/>
            <person name="Boedeker C."/>
            <person name="Pinto D."/>
            <person name="Vollmers J."/>
            <person name="Rivas-Marin E."/>
            <person name="Kohn T."/>
            <person name="Peeters S.H."/>
            <person name="Heuer A."/>
            <person name="Rast P."/>
            <person name="Oberbeckmann S."/>
            <person name="Bunk B."/>
            <person name="Jeske O."/>
            <person name="Meyerdierks A."/>
            <person name="Storesund J.E."/>
            <person name="Kallscheuer N."/>
            <person name="Luecker S."/>
            <person name="Lage O.M."/>
            <person name="Pohl T."/>
            <person name="Merkel B.J."/>
            <person name="Hornburger P."/>
            <person name="Mueller R.-W."/>
            <person name="Bruemmer F."/>
            <person name="Labrenz M."/>
            <person name="Spormann A.M."/>
            <person name="Op Den Camp H."/>
            <person name="Overmann J."/>
            <person name="Amann R."/>
            <person name="Jetten M.S.M."/>
            <person name="Mascher T."/>
            <person name="Medema M.H."/>
            <person name="Devos D.P."/>
            <person name="Kaster A.-K."/>
            <person name="Ovreas L."/>
            <person name="Rohde M."/>
            <person name="Galperin M.Y."/>
            <person name="Jogler C."/>
        </authorList>
    </citation>
    <scope>NUCLEOTIDE SEQUENCE [LARGE SCALE GENOMIC DNA]</scope>
    <source>
        <strain evidence="8 9">Pla52n</strain>
    </source>
</reference>
<dbReference type="RefSeq" id="WP_146520556.1">
    <property type="nucleotide sequence ID" value="NZ_CP151726.1"/>
</dbReference>
<evidence type="ECO:0000256" key="6">
    <source>
        <dbReference type="ARBA" id="ARBA00023136"/>
    </source>
</evidence>
<protein>
    <submittedName>
        <fullName evidence="8">Flagellar biosynthetic protein FliQ</fullName>
    </submittedName>
</protein>
<evidence type="ECO:0000256" key="1">
    <source>
        <dbReference type="ARBA" id="ARBA00004651"/>
    </source>
</evidence>
<keyword evidence="8" id="KW-0969">Cilium</keyword>
<dbReference type="GO" id="GO:0005886">
    <property type="term" value="C:plasma membrane"/>
    <property type="evidence" value="ECO:0007669"/>
    <property type="project" value="UniProtKB-SubCell"/>
</dbReference>
<dbReference type="InterPro" id="IPR002191">
    <property type="entry name" value="Bac_export_3"/>
</dbReference>
<dbReference type="OrthoDB" id="9806440at2"/>
<comment type="subcellular location">
    <subcellularLocation>
        <location evidence="1">Cell membrane</location>
        <topology evidence="1">Multi-pass membrane protein</topology>
    </subcellularLocation>
</comment>
<evidence type="ECO:0000313" key="9">
    <source>
        <dbReference type="Proteomes" id="UP000320176"/>
    </source>
</evidence>
<evidence type="ECO:0000256" key="7">
    <source>
        <dbReference type="SAM" id="Phobius"/>
    </source>
</evidence>
<dbReference type="PRINTS" id="PR00952">
    <property type="entry name" value="TYPE3IMQPROT"/>
</dbReference>
<keyword evidence="5 7" id="KW-1133">Transmembrane helix</keyword>